<organism evidence="1 2">
    <name type="scientific">Mycolicibacterium grossiae</name>
    <dbReference type="NCBI Taxonomy" id="1552759"/>
    <lineage>
        <taxon>Bacteria</taxon>
        <taxon>Bacillati</taxon>
        <taxon>Actinomycetota</taxon>
        <taxon>Actinomycetes</taxon>
        <taxon>Mycobacteriales</taxon>
        <taxon>Mycobacteriaceae</taxon>
        <taxon>Mycolicibacterium</taxon>
    </lineage>
</organism>
<evidence type="ECO:0000313" key="2">
    <source>
        <dbReference type="Proteomes" id="UP000178953"/>
    </source>
</evidence>
<dbReference type="Pfam" id="PF10604">
    <property type="entry name" value="Polyketide_cyc2"/>
    <property type="match status" value="1"/>
</dbReference>
<dbReference type="RefSeq" id="WP_070352814.1">
    <property type="nucleotide sequence ID" value="NZ_CP043474.1"/>
</dbReference>
<proteinExistence type="predicted"/>
<dbReference type="AlphaFoldDB" id="A0A1E8Q6F7"/>
<dbReference type="InterPro" id="IPR023393">
    <property type="entry name" value="START-like_dom_sf"/>
</dbReference>
<keyword evidence="2" id="KW-1185">Reference proteome</keyword>
<accession>A0A1E8Q6F7</accession>
<dbReference type="CDD" id="cd07821">
    <property type="entry name" value="PYR_PYL_RCAR_like"/>
    <property type="match status" value="1"/>
</dbReference>
<evidence type="ECO:0000313" key="1">
    <source>
        <dbReference type="EMBL" id="OFJ54056.1"/>
    </source>
</evidence>
<dbReference type="OrthoDB" id="3213687at2"/>
<dbReference type="Proteomes" id="UP000178953">
    <property type="component" value="Unassembled WGS sequence"/>
</dbReference>
<reference evidence="1 2" key="1">
    <citation type="submission" date="2016-09" db="EMBL/GenBank/DDBJ databases">
        <title>genome sequence of Mycobacterium sp. 739 SCH.</title>
        <authorList>
            <person name="Greninger A.L."/>
            <person name="Qin X."/>
            <person name="Jerome K."/>
            <person name="Vora S."/>
            <person name="Quinn K."/>
        </authorList>
    </citation>
    <scope>NUCLEOTIDE SEQUENCE [LARGE SCALE GENOMIC DNA]</scope>
    <source>
        <strain evidence="1 2">SCH</strain>
    </source>
</reference>
<sequence>MTGRTFTFEVNRTSTAPPATLFRLETDAPGWATWAKPVVFQSSWHATGHPEEAGIGAVRKVGMWPLLMLEQTVAYEQDRRHVYELISPRTPAVGYHGEATFTPNAAGGTDLRWRGWFTEGVPGTGPVMRAALRGAIVALSARLVRAAERETAHPASG</sequence>
<dbReference type="SUPFAM" id="SSF55961">
    <property type="entry name" value="Bet v1-like"/>
    <property type="match status" value="1"/>
</dbReference>
<dbReference type="Gene3D" id="3.30.530.20">
    <property type="match status" value="1"/>
</dbReference>
<protein>
    <submittedName>
        <fullName evidence="1">MxaD family protein</fullName>
    </submittedName>
</protein>
<comment type="caution">
    <text evidence="1">The sequence shown here is derived from an EMBL/GenBank/DDBJ whole genome shotgun (WGS) entry which is preliminary data.</text>
</comment>
<gene>
    <name evidence="1" type="ORF">BEL07_09360</name>
</gene>
<name>A0A1E8Q6F7_9MYCO</name>
<dbReference type="InterPro" id="IPR019587">
    <property type="entry name" value="Polyketide_cyclase/dehydratase"/>
</dbReference>
<dbReference type="EMBL" id="MCHX01000017">
    <property type="protein sequence ID" value="OFJ54056.1"/>
    <property type="molecule type" value="Genomic_DNA"/>
</dbReference>